<organism evidence="2">
    <name type="scientific">mine drainage metagenome</name>
    <dbReference type="NCBI Taxonomy" id="410659"/>
    <lineage>
        <taxon>unclassified sequences</taxon>
        <taxon>metagenomes</taxon>
        <taxon>ecological metagenomes</taxon>
    </lineage>
</organism>
<evidence type="ECO:0000313" key="2">
    <source>
        <dbReference type="EMBL" id="OIQ88172.1"/>
    </source>
</evidence>
<evidence type="ECO:0000256" key="1">
    <source>
        <dbReference type="SAM" id="MobiDB-lite"/>
    </source>
</evidence>
<feature type="compositionally biased region" description="Basic and acidic residues" evidence="1">
    <location>
        <begin position="258"/>
        <end position="279"/>
    </location>
</feature>
<comment type="caution">
    <text evidence="2">The sequence shown here is derived from an EMBL/GenBank/DDBJ whole genome shotgun (WGS) entry which is preliminary data.</text>
</comment>
<name>A0A1J5R7Y4_9ZZZZ</name>
<sequence>MLKIHYLVIVLGVLLSPATSSAAQVSIGIGLPRVSIGINLPAYPELVPVPGYPVYYAPRLEANYFFYDGMYWVYQDDNWYQSSWYNGPWWPVDPETVPMFVLRIPVRYYRQPPAYFLGWRPDAPPRWGDHWGHDWEQHRSGWDRWQRSAAPAPAPLPIYQRQYPGNRYPQQLEQQHEIQNKNYRYQPRDPIVRQHIQAPADREAVPQGAKRPVAPRQDRSVTPPPASSPQERPEAQMPRREPQMSGSQGREAGQQGKDGARKPKREQGQEQERARDRNE</sequence>
<reference evidence="2" key="1">
    <citation type="submission" date="2016-10" db="EMBL/GenBank/DDBJ databases">
        <title>Sequence of Gallionella enrichment culture.</title>
        <authorList>
            <person name="Poehlein A."/>
            <person name="Muehling M."/>
            <person name="Daniel R."/>
        </authorList>
    </citation>
    <scope>NUCLEOTIDE SEQUENCE</scope>
</reference>
<feature type="region of interest" description="Disordered" evidence="1">
    <location>
        <begin position="198"/>
        <end position="279"/>
    </location>
</feature>
<dbReference type="EMBL" id="MLJW01000384">
    <property type="protein sequence ID" value="OIQ88172.1"/>
    <property type="molecule type" value="Genomic_DNA"/>
</dbReference>
<gene>
    <name evidence="2" type="ORF">GALL_299440</name>
</gene>
<dbReference type="AlphaFoldDB" id="A0A1J5R7Y4"/>
<feature type="compositionally biased region" description="Basic and acidic residues" evidence="1">
    <location>
        <begin position="231"/>
        <end position="242"/>
    </location>
</feature>
<protein>
    <submittedName>
        <fullName evidence="2">Uncharacterized protein</fullName>
    </submittedName>
</protein>
<accession>A0A1J5R7Y4</accession>
<proteinExistence type="predicted"/>